<reference evidence="4" key="1">
    <citation type="submission" date="2012-02" db="EMBL/GenBank/DDBJ databases">
        <title>Genome sequencing of Giardia lamblia Genotypes A2 and B isolates (DH and GS) and comparative analysis with the genomes of Genotypes A1 and E (WB and Pig).</title>
        <authorList>
            <person name="Adam R."/>
            <person name="Dahlstrom E."/>
            <person name="Martens C."/>
            <person name="Bruno D."/>
            <person name="Barbian K."/>
            <person name="Porcella S.F."/>
            <person name="Nash T."/>
        </authorList>
    </citation>
    <scope>NUCLEOTIDE SEQUENCE</scope>
    <source>
        <strain evidence="4">GS</strain>
    </source>
</reference>
<dbReference type="VEuPathDB" id="GiardiaDB:GL50803_00d14331"/>
<dbReference type="Proteomes" id="UP000018040">
    <property type="component" value="Unassembled WGS sequence"/>
</dbReference>
<comment type="caution">
    <text evidence="3">The sequence shown here is derived from an EMBL/GenBank/DDBJ whole genome shotgun (WGS) entry which is preliminary data.</text>
</comment>
<dbReference type="PANTHER" id="PTHR23275">
    <property type="entry name" value="CABRIOLET.-RELATED"/>
    <property type="match status" value="1"/>
</dbReference>
<protein>
    <submittedName>
        <fullName evidence="3">Variant-specific surface protein</fullName>
    </submittedName>
</protein>
<organism evidence="3 4">
    <name type="scientific">Giardia intestinalis</name>
    <name type="common">Giardia lamblia</name>
    <dbReference type="NCBI Taxonomy" id="5741"/>
    <lineage>
        <taxon>Eukaryota</taxon>
        <taxon>Metamonada</taxon>
        <taxon>Diplomonadida</taxon>
        <taxon>Hexamitidae</taxon>
        <taxon>Giardiinae</taxon>
        <taxon>Giardia</taxon>
    </lineage>
</organism>
<dbReference type="VEuPathDB" id="GiardiaDB:QR46_1000"/>
<dbReference type="VEuPathDB" id="GiardiaDB:GL50581_845"/>
<evidence type="ECO:0000313" key="4">
    <source>
        <dbReference type="Proteomes" id="UP000018040"/>
    </source>
</evidence>
<evidence type="ECO:0000256" key="1">
    <source>
        <dbReference type="SAM" id="Phobius"/>
    </source>
</evidence>
<dbReference type="AlphaFoldDB" id="V6TSG6"/>
<feature type="transmembrane region" description="Helical" evidence="1">
    <location>
        <begin position="343"/>
        <end position="367"/>
    </location>
</feature>
<evidence type="ECO:0000313" key="3">
    <source>
        <dbReference type="EMBL" id="ESU39970.1"/>
    </source>
</evidence>
<keyword evidence="1" id="KW-0472">Membrane</keyword>
<feature type="signal peptide" evidence="2">
    <location>
        <begin position="1"/>
        <end position="17"/>
    </location>
</feature>
<dbReference type="EMBL" id="AHHH01000383">
    <property type="protein sequence ID" value="ESU39970.1"/>
    <property type="molecule type" value="Genomic_DNA"/>
</dbReference>
<keyword evidence="1" id="KW-0812">Transmembrane</keyword>
<dbReference type="Gene3D" id="2.10.220.10">
    <property type="entry name" value="Hormone Receptor, Insulin-like Growth Factor Receptor 1, Chain A, domain 2"/>
    <property type="match status" value="1"/>
</dbReference>
<keyword evidence="1" id="KW-1133">Transmembrane helix</keyword>
<dbReference type="SMART" id="SM00261">
    <property type="entry name" value="FU"/>
    <property type="match status" value="2"/>
</dbReference>
<dbReference type="Pfam" id="PF03302">
    <property type="entry name" value="VSP"/>
    <property type="match status" value="1"/>
</dbReference>
<dbReference type="PANTHER" id="PTHR23275:SF100">
    <property type="entry name" value="EGF-LIKE DOMAIN-CONTAINING PROTEIN"/>
    <property type="match status" value="1"/>
</dbReference>
<keyword evidence="2" id="KW-0732">Signal</keyword>
<accession>V6TSG6</accession>
<name>V6TSG6_GIAIN</name>
<reference evidence="3 4" key="2">
    <citation type="journal article" date="2013" name="Genome Biol. Evol.">
        <title>Genome sequencing of Giardia lamblia genotypes A2 and B isolates (DH and GS) and comparative analysis with the genomes of genotypes A1 and E (WB and Pig).</title>
        <authorList>
            <person name="Adam R.D."/>
            <person name="Dahlstrom E.W."/>
            <person name="Martens C.A."/>
            <person name="Bruno D.P."/>
            <person name="Barbian K.D."/>
            <person name="Ricklefs S.M."/>
            <person name="Hernandez M.M."/>
            <person name="Narla N.P."/>
            <person name="Patel R.B."/>
            <person name="Porcella S.F."/>
            <person name="Nash T.E."/>
        </authorList>
    </citation>
    <scope>NUCLEOTIDE SEQUENCE [LARGE SCALE GENOMIC DNA]</scope>
    <source>
        <strain evidence="3 4">GS</strain>
    </source>
</reference>
<proteinExistence type="predicted"/>
<dbReference type="VEuPathDB" id="GiardiaDB:DHA2_153495"/>
<dbReference type="InterPro" id="IPR052798">
    <property type="entry name" value="Giardia_VSA"/>
</dbReference>
<dbReference type="InterPro" id="IPR006212">
    <property type="entry name" value="Furin_repeat"/>
</dbReference>
<evidence type="ECO:0000256" key="2">
    <source>
        <dbReference type="SAM" id="SignalP"/>
    </source>
</evidence>
<feature type="chain" id="PRO_5004751773" evidence="2">
    <location>
        <begin position="18"/>
        <end position="382"/>
    </location>
</feature>
<sequence>MLAIYLAVGALAAECKSVSQTSTCAQCETVGTTEVCTECQTGGKVPIDGVCVDKNEATGKCKTANGGAINTEKACGQCGAGYFLHKGGCYKFGNEVAVLICNDAASPGGRAAAVDGVCSECNTTGGFFRNPEAAANTDSCISCGDATGVQVGNNKYKGVLNCATCTAPEVGSSSEQTASCTACVDGYFDPPTCGTQCHINCKACSGGNEASKCTSCKADNPYLKKTQSTSQVGECVAADTCAQGNTHYADANTDPKTCKACAEGTFEGCKTCEKSTEGAVACKTCGSQKKIRPDKKGCIDACPPDVSTEKNGVCECVEGYTPSDDKSRCEPFSTNKSSLSTGAIAGISVAVIVVVGGLVGFLCWWFICHKKSRRRRTVSNRA</sequence>
<gene>
    <name evidence="3" type="ORF">GSB_154419</name>
</gene>
<dbReference type="InterPro" id="IPR005127">
    <property type="entry name" value="Giardia_VSP"/>
</dbReference>